<dbReference type="RefSeq" id="WP_186734642.1">
    <property type="nucleotide sequence ID" value="NZ_JABWRJ020000001.1"/>
</dbReference>
<reference evidence="2" key="1">
    <citation type="journal article" date="2020" name="Microorganisms">
        <title>Reliable Identification of Environmental Pseudomonas Isolates Using the rpoD Gene.</title>
        <authorList>
            <consortium name="The Broad Institute Genome Sequencing Platform"/>
            <person name="Girard L."/>
            <person name="Lood C."/>
            <person name="Rokni-Zadeh H."/>
            <person name="van Noort V."/>
            <person name="Lavigne R."/>
            <person name="De Mot R."/>
        </authorList>
    </citation>
    <scope>NUCLEOTIDE SEQUENCE</scope>
    <source>
        <strain evidence="2">BW13M1</strain>
    </source>
</reference>
<feature type="region of interest" description="Disordered" evidence="1">
    <location>
        <begin position="135"/>
        <end position="155"/>
    </location>
</feature>
<organism evidence="2">
    <name type="scientific">Pseudomonas peradeniyensis</name>
    <dbReference type="NCBI Taxonomy" id="2745488"/>
    <lineage>
        <taxon>Bacteria</taxon>
        <taxon>Pseudomonadati</taxon>
        <taxon>Pseudomonadota</taxon>
        <taxon>Gammaproteobacteria</taxon>
        <taxon>Pseudomonadales</taxon>
        <taxon>Pseudomonadaceae</taxon>
        <taxon>Pseudomonas</taxon>
    </lineage>
</organism>
<evidence type="ECO:0000256" key="1">
    <source>
        <dbReference type="SAM" id="MobiDB-lite"/>
    </source>
</evidence>
<dbReference type="EMBL" id="JABWRJ010000036">
    <property type="protein sequence ID" value="MBC3448335.1"/>
    <property type="molecule type" value="Genomic_DNA"/>
</dbReference>
<evidence type="ECO:0000313" key="2">
    <source>
        <dbReference type="EMBL" id="MBC3448335.1"/>
    </source>
</evidence>
<sequence length="155" mass="17225">MAKDQDQYLKALNEEYIALGAKLTEGFITVCELVDGTERDQVTLSNLHVSDAHLMATGFNGLRELCILEIQLGGDKEFQKGHNPFEVGKDFASYIIFGGEDQSKVYANGELILDKYEKEQPMVGTYNLSFRRNSKEHKVGGKVNPEQKPVGSAPL</sequence>
<accession>A0A923GCS9</accession>
<dbReference type="AlphaFoldDB" id="A0A923GCS9"/>
<protein>
    <submittedName>
        <fullName evidence="2">Uncharacterized protein</fullName>
    </submittedName>
</protein>
<gene>
    <name evidence="2" type="ORF">HU751_21385</name>
</gene>
<reference evidence="2" key="2">
    <citation type="submission" date="2020-07" db="EMBL/GenBank/DDBJ databases">
        <authorList>
            <person name="Lood C."/>
            <person name="Girard L."/>
        </authorList>
    </citation>
    <scope>NUCLEOTIDE SEQUENCE</scope>
    <source>
        <strain evidence="2">BW13M1</strain>
    </source>
</reference>
<proteinExistence type="predicted"/>
<comment type="caution">
    <text evidence="2">The sequence shown here is derived from an EMBL/GenBank/DDBJ whole genome shotgun (WGS) entry which is preliminary data.</text>
</comment>
<name>A0A923GCS9_9PSED</name>